<sequence length="282" mass="30501">MALLSRYGDKAKLIAGGTDLLVDMKNEKINPQYLISLMKITGLSYIAEEGDVLRIGATTTLRELEESQIIEKRYGLISKAVKCLGTVQIRNMATIGGNICNAVPSADLPPALVALNATLKIVGPNGERTMPLEDFFAGVKKTKLSVGELLKEIIVERPPARSGTAFIKLSRTAEDLAIVNVAVRITLNEDDTCREARIVIGGGVGPTLIRSREAEKLLLGKKMEEELVKRAAEVACTGFSCRPTSIRASPEYKAEVGRVLVKRALLEALKKAGGVVEDDERN</sequence>
<evidence type="ECO:0000259" key="4">
    <source>
        <dbReference type="PROSITE" id="PS51387"/>
    </source>
</evidence>
<dbReference type="PROSITE" id="PS51387">
    <property type="entry name" value="FAD_PCMH"/>
    <property type="match status" value="1"/>
</dbReference>
<dbReference type="InterPro" id="IPR016169">
    <property type="entry name" value="FAD-bd_PCMH_sub2"/>
</dbReference>
<dbReference type="SMART" id="SM01092">
    <property type="entry name" value="CO_deh_flav_C"/>
    <property type="match status" value="1"/>
</dbReference>
<dbReference type="Gene3D" id="3.30.465.10">
    <property type="match status" value="1"/>
</dbReference>
<keyword evidence="1" id="KW-0285">Flavoprotein</keyword>
<dbReference type="SUPFAM" id="SSF55447">
    <property type="entry name" value="CO dehydrogenase flavoprotein C-terminal domain-like"/>
    <property type="match status" value="1"/>
</dbReference>
<dbReference type="InterPro" id="IPR016167">
    <property type="entry name" value="FAD-bd_PCMH_sub1"/>
</dbReference>
<feature type="domain" description="FAD-binding PCMH-type" evidence="4">
    <location>
        <begin position="1"/>
        <end position="160"/>
    </location>
</feature>
<dbReference type="InterPro" id="IPR016166">
    <property type="entry name" value="FAD-bd_PCMH"/>
</dbReference>
<dbReference type="STRING" id="1776334.APZ16_04120"/>
<dbReference type="Pfam" id="PF03450">
    <property type="entry name" value="CO_deh_flav_C"/>
    <property type="match status" value="1"/>
</dbReference>
<dbReference type="InterPro" id="IPR005107">
    <property type="entry name" value="CO_DH_flav_C"/>
</dbReference>
<dbReference type="GO" id="GO:0071949">
    <property type="term" value="F:FAD binding"/>
    <property type="evidence" value="ECO:0007669"/>
    <property type="project" value="InterPro"/>
</dbReference>
<dbReference type="PANTHER" id="PTHR42659">
    <property type="entry name" value="XANTHINE DEHYDROGENASE SUBUNIT C-RELATED"/>
    <property type="match status" value="1"/>
</dbReference>
<dbReference type="InterPro" id="IPR002346">
    <property type="entry name" value="Mopterin_DH_FAD-bd"/>
</dbReference>
<evidence type="ECO:0000313" key="6">
    <source>
        <dbReference type="Proteomes" id="UP000074294"/>
    </source>
</evidence>
<keyword evidence="2" id="KW-0274">FAD</keyword>
<dbReference type="Gene3D" id="3.30.390.50">
    <property type="entry name" value="CO dehydrogenase flavoprotein, C-terminal domain"/>
    <property type="match status" value="1"/>
</dbReference>
<dbReference type="Proteomes" id="UP000074294">
    <property type="component" value="Unassembled WGS sequence"/>
</dbReference>
<evidence type="ECO:0000256" key="2">
    <source>
        <dbReference type="ARBA" id="ARBA00022827"/>
    </source>
</evidence>
<dbReference type="PANTHER" id="PTHR42659:SF2">
    <property type="entry name" value="XANTHINE DEHYDROGENASE SUBUNIT C-RELATED"/>
    <property type="match status" value="1"/>
</dbReference>
<evidence type="ECO:0000256" key="3">
    <source>
        <dbReference type="ARBA" id="ARBA00023002"/>
    </source>
</evidence>
<organism evidence="5 6">
    <name type="scientific">Hadarchaeum yellowstonense</name>
    <dbReference type="NCBI Taxonomy" id="1776334"/>
    <lineage>
        <taxon>Archaea</taxon>
        <taxon>Methanobacteriati</taxon>
        <taxon>Candidatus Hadarchaeota</taxon>
        <taxon>Candidatus Hadarchaeia</taxon>
        <taxon>Candidatus Hadarchaeales</taxon>
        <taxon>Candidatus Hadarchaeaceae</taxon>
        <taxon>Candidatus Hadarchaeum</taxon>
    </lineage>
</organism>
<dbReference type="EMBL" id="LQMQ01000005">
    <property type="protein sequence ID" value="KUO42486.1"/>
    <property type="molecule type" value="Genomic_DNA"/>
</dbReference>
<dbReference type="InterPro" id="IPR036683">
    <property type="entry name" value="CO_DH_flav_C_dom_sf"/>
</dbReference>
<gene>
    <name evidence="5" type="ORF">APZ16_04120</name>
</gene>
<protein>
    <recommendedName>
        <fullName evidence="4">FAD-binding PCMH-type domain-containing protein</fullName>
    </recommendedName>
</protein>
<dbReference type="SUPFAM" id="SSF56176">
    <property type="entry name" value="FAD-binding/transporter-associated domain-like"/>
    <property type="match status" value="1"/>
</dbReference>
<comment type="caution">
    <text evidence="5">The sequence shown here is derived from an EMBL/GenBank/DDBJ whole genome shotgun (WGS) entry which is preliminary data.</text>
</comment>
<dbReference type="Pfam" id="PF00941">
    <property type="entry name" value="FAD_binding_5"/>
    <property type="match status" value="1"/>
</dbReference>
<accession>A0A147K109</accession>
<name>A0A147K109_HADYE</name>
<dbReference type="GO" id="GO:0016491">
    <property type="term" value="F:oxidoreductase activity"/>
    <property type="evidence" value="ECO:0007669"/>
    <property type="project" value="UniProtKB-KW"/>
</dbReference>
<evidence type="ECO:0000256" key="1">
    <source>
        <dbReference type="ARBA" id="ARBA00022630"/>
    </source>
</evidence>
<dbReference type="FunFam" id="3.30.465.10:FF:000017">
    <property type="entry name" value="Xanthine dehydrogenase, FAD binding subunit"/>
    <property type="match status" value="1"/>
</dbReference>
<dbReference type="InterPro" id="IPR051312">
    <property type="entry name" value="Diverse_Substr_Oxidored"/>
</dbReference>
<keyword evidence="3" id="KW-0560">Oxidoreductase</keyword>
<reference evidence="5 6" key="1">
    <citation type="journal article" date="2016" name="Nat. Microbiol.">
        <title>Genomic inference of the metabolism of cosmopolitan subsurface Archaea, Hadesarchaea.</title>
        <authorList>
            <person name="Baker B.J."/>
            <person name="Saw J.H."/>
            <person name="Lind A.E."/>
            <person name="Lazar C.S."/>
            <person name="Hinrichs K.-U."/>
            <person name="Teske A.P."/>
            <person name="Ettema T.J."/>
        </authorList>
    </citation>
    <scope>NUCLEOTIDE SEQUENCE [LARGE SCALE GENOMIC DNA]</scope>
</reference>
<dbReference type="AlphaFoldDB" id="A0A147K109"/>
<dbReference type="Gene3D" id="3.30.43.10">
    <property type="entry name" value="Uridine Diphospho-n-acetylenolpyruvylglucosamine Reductase, domain 2"/>
    <property type="match status" value="1"/>
</dbReference>
<dbReference type="InterPro" id="IPR036318">
    <property type="entry name" value="FAD-bd_PCMH-like_sf"/>
</dbReference>
<evidence type="ECO:0000313" key="5">
    <source>
        <dbReference type="EMBL" id="KUO42486.1"/>
    </source>
</evidence>
<proteinExistence type="predicted"/>